<name>A0ABQ1JQB8_9FLAO</name>
<evidence type="ECO:0000256" key="3">
    <source>
        <dbReference type="ARBA" id="ARBA00023235"/>
    </source>
</evidence>
<accession>A0ABQ1JQB8</accession>
<dbReference type="InterPro" id="IPR001608">
    <property type="entry name" value="Ala_racemase_N"/>
</dbReference>
<dbReference type="EMBL" id="BMJE01000003">
    <property type="protein sequence ID" value="GGB74874.1"/>
    <property type="molecule type" value="Genomic_DNA"/>
</dbReference>
<gene>
    <name evidence="5" type="primary">orr</name>
    <name evidence="5" type="ORF">GCM10007424_13560</name>
</gene>
<evidence type="ECO:0000313" key="5">
    <source>
        <dbReference type="EMBL" id="GGB74874.1"/>
    </source>
</evidence>
<dbReference type="Gene3D" id="3.20.20.10">
    <property type="entry name" value="Alanine racemase"/>
    <property type="match status" value="1"/>
</dbReference>
<evidence type="ECO:0000313" key="6">
    <source>
        <dbReference type="Proteomes" id="UP000615760"/>
    </source>
</evidence>
<keyword evidence="2" id="KW-0663">Pyridoxal phosphate</keyword>
<dbReference type="PANTHER" id="PTHR30511:SF3">
    <property type="entry name" value="LYSINE RACEMASE"/>
    <property type="match status" value="1"/>
</dbReference>
<evidence type="ECO:0000259" key="4">
    <source>
        <dbReference type="Pfam" id="PF01168"/>
    </source>
</evidence>
<dbReference type="InterPro" id="IPR029066">
    <property type="entry name" value="PLP-binding_barrel"/>
</dbReference>
<reference evidence="6" key="1">
    <citation type="journal article" date="2019" name="Int. J. Syst. Evol. Microbiol.">
        <title>The Global Catalogue of Microorganisms (GCM) 10K type strain sequencing project: providing services to taxonomists for standard genome sequencing and annotation.</title>
        <authorList>
            <consortium name="The Broad Institute Genomics Platform"/>
            <consortium name="The Broad Institute Genome Sequencing Center for Infectious Disease"/>
            <person name="Wu L."/>
            <person name="Ma J."/>
        </authorList>
    </citation>
    <scope>NUCLEOTIDE SEQUENCE [LARGE SCALE GENOMIC DNA]</scope>
    <source>
        <strain evidence="6">CGMCC 1.15461</strain>
    </source>
</reference>
<dbReference type="PANTHER" id="PTHR30511">
    <property type="entry name" value="ALANINE RACEMASE"/>
    <property type="match status" value="1"/>
</dbReference>
<comment type="cofactor">
    <cofactor evidence="1">
        <name>pyridoxal 5'-phosphate</name>
        <dbReference type="ChEBI" id="CHEBI:597326"/>
    </cofactor>
</comment>
<dbReference type="Pfam" id="PF01168">
    <property type="entry name" value="Ala_racemase_N"/>
    <property type="match status" value="1"/>
</dbReference>
<evidence type="ECO:0000256" key="2">
    <source>
        <dbReference type="ARBA" id="ARBA00022898"/>
    </source>
</evidence>
<dbReference type="Proteomes" id="UP000615760">
    <property type="component" value="Unassembled WGS sequence"/>
</dbReference>
<keyword evidence="6" id="KW-1185">Reference proteome</keyword>
<evidence type="ECO:0000256" key="1">
    <source>
        <dbReference type="ARBA" id="ARBA00001933"/>
    </source>
</evidence>
<feature type="domain" description="Alanine racemase N-terminal" evidence="4">
    <location>
        <begin position="7"/>
        <end position="225"/>
    </location>
</feature>
<keyword evidence="3" id="KW-0413">Isomerase</keyword>
<dbReference type="RefSeq" id="WP_188620502.1">
    <property type="nucleotide sequence ID" value="NZ_BMJE01000003.1"/>
</dbReference>
<dbReference type="InterPro" id="IPR000821">
    <property type="entry name" value="Ala_racemase"/>
</dbReference>
<organism evidence="5 6">
    <name type="scientific">Flavobacterium suaedae</name>
    <dbReference type="NCBI Taxonomy" id="1767027"/>
    <lineage>
        <taxon>Bacteria</taxon>
        <taxon>Pseudomonadati</taxon>
        <taxon>Bacteroidota</taxon>
        <taxon>Flavobacteriia</taxon>
        <taxon>Flavobacteriales</taxon>
        <taxon>Flavobacteriaceae</taxon>
        <taxon>Flavobacterium</taxon>
    </lineage>
</organism>
<protein>
    <submittedName>
        <fullName evidence="5">Alanine racemase</fullName>
    </submittedName>
</protein>
<proteinExistence type="predicted"/>
<sequence>MAFITLNTDKLKHNFDYLNTFFKEHDIDWSVVTKILCGNENYLAELLKMGISQYSDSRISNLKVIKNIDKDAQTIYIKPPAKGVIRDVIKYADISMNTDFRTIEMLSKEAQKQGVTHKIIIMIDLGELREGVMREDFIDFYARVFEMKNIEIIGLGTNLSCLYGILPNNDKLIQLSLYKQLVEAKFNIKIPFISGGSSVTIPLVMQGLIPPGINHFRVGETLFMGTDVYNSAKFENMENDIFKLYAEIIELYEKPVVPTGELGTNLEGETYSFEEEDYGRTTIRAIVDIGLLDIDMKHLDPTDGDIKYAGATSDMVVLDLEENPKKYKVGDLLEFTMDYMGIVRIMNSKYIEKRIINSNTPSIIKTGA</sequence>
<dbReference type="SUPFAM" id="SSF51419">
    <property type="entry name" value="PLP-binding barrel"/>
    <property type="match status" value="1"/>
</dbReference>
<comment type="caution">
    <text evidence="5">The sequence shown here is derived from an EMBL/GenBank/DDBJ whole genome shotgun (WGS) entry which is preliminary data.</text>
</comment>